<dbReference type="AlphaFoldDB" id="A0A1V4L1G9"/>
<comment type="caution">
    <text evidence="1">The sequence shown here is derived from an EMBL/GenBank/DDBJ whole genome shotgun (WGS) entry which is preliminary data.</text>
</comment>
<reference evidence="1 2" key="1">
    <citation type="submission" date="2016-02" db="EMBL/GenBank/DDBJ databases">
        <title>Band-tailed pigeon sequencing and assembly.</title>
        <authorList>
            <person name="Soares A.E."/>
            <person name="Novak B.J."/>
            <person name="Rice E.S."/>
            <person name="O'Connell B."/>
            <person name="Chang D."/>
            <person name="Weber S."/>
            <person name="Shapiro B."/>
        </authorList>
    </citation>
    <scope>NUCLEOTIDE SEQUENCE [LARGE SCALE GENOMIC DNA]</scope>
    <source>
        <strain evidence="1">BTP2013</strain>
        <tissue evidence="1">Blood</tissue>
    </source>
</reference>
<proteinExistence type="predicted"/>
<organism evidence="1 2">
    <name type="scientific">Patagioenas fasciata monilis</name>
    <dbReference type="NCBI Taxonomy" id="372326"/>
    <lineage>
        <taxon>Eukaryota</taxon>
        <taxon>Metazoa</taxon>
        <taxon>Chordata</taxon>
        <taxon>Craniata</taxon>
        <taxon>Vertebrata</taxon>
        <taxon>Euteleostomi</taxon>
        <taxon>Archelosauria</taxon>
        <taxon>Archosauria</taxon>
        <taxon>Dinosauria</taxon>
        <taxon>Saurischia</taxon>
        <taxon>Theropoda</taxon>
        <taxon>Coelurosauria</taxon>
        <taxon>Aves</taxon>
        <taxon>Neognathae</taxon>
        <taxon>Neoaves</taxon>
        <taxon>Columbimorphae</taxon>
        <taxon>Columbiformes</taxon>
        <taxon>Columbidae</taxon>
        <taxon>Patagioenas</taxon>
    </lineage>
</organism>
<evidence type="ECO:0000313" key="2">
    <source>
        <dbReference type="Proteomes" id="UP000190648"/>
    </source>
</evidence>
<dbReference type="EMBL" id="LSYS01000242">
    <property type="protein sequence ID" value="OPJ90569.1"/>
    <property type="molecule type" value="Genomic_DNA"/>
</dbReference>
<name>A0A1V4L1G9_PATFA</name>
<accession>A0A1V4L1G9</accession>
<evidence type="ECO:0000313" key="1">
    <source>
        <dbReference type="EMBL" id="OPJ90569.1"/>
    </source>
</evidence>
<dbReference type="Proteomes" id="UP000190648">
    <property type="component" value="Unassembled WGS sequence"/>
</dbReference>
<gene>
    <name evidence="1" type="ORF">AV530_008728</name>
</gene>
<keyword evidence="2" id="KW-1185">Reference proteome</keyword>
<protein>
    <submittedName>
        <fullName evidence="1">Uncharacterized protein</fullName>
    </submittedName>
</protein>
<sequence length="81" mass="8930">MSTNSVVSNNEAIEPPKFFILPERVSTSDQAELLCRLPQPTIWPVAMYITSLTDGPDSELVPLKPIAFCSYGLPLRQQGPL</sequence>